<keyword evidence="3" id="KW-1185">Reference proteome</keyword>
<dbReference type="NCBIfam" id="NF038050">
    <property type="entry name" value="NrtS"/>
    <property type="match status" value="1"/>
</dbReference>
<gene>
    <name evidence="2" type="ORF">H1P_630004</name>
</gene>
<dbReference type="AlphaFoldDB" id="A0A563W1U5"/>
<feature type="compositionally biased region" description="Basic and acidic residues" evidence="1">
    <location>
        <begin position="89"/>
        <end position="101"/>
    </location>
</feature>
<reference evidence="2 3" key="1">
    <citation type="submission" date="2019-01" db="EMBL/GenBank/DDBJ databases">
        <authorList>
            <person name="Brito A."/>
        </authorList>
    </citation>
    <scope>NUCLEOTIDE SEQUENCE [LARGE SCALE GENOMIC DNA]</scope>
    <source>
        <strain evidence="2">1</strain>
    </source>
</reference>
<feature type="compositionally biased region" description="Basic and acidic residues" evidence="1">
    <location>
        <begin position="117"/>
        <end position="144"/>
    </location>
</feature>
<name>A0A563W1U5_9CYAN</name>
<dbReference type="Proteomes" id="UP000320055">
    <property type="component" value="Unassembled WGS sequence"/>
</dbReference>
<proteinExistence type="predicted"/>
<sequence>MKALKKFASACVDPQLVPTAFKVALFVGSILFTINHGSALVKGNMTRERMISGLLTGHTSTARRRAVSAPHLSRSLQCEYSWSSKYGSKRKELPGKLRNEEQQSEPGKQRPHKKQKKPELSTIKHKEQSATNHRTDAKFRFCPC</sequence>
<evidence type="ECO:0000313" key="3">
    <source>
        <dbReference type="Proteomes" id="UP000320055"/>
    </source>
</evidence>
<organism evidence="2 3">
    <name type="scientific">Hyella patelloides LEGE 07179</name>
    <dbReference type="NCBI Taxonomy" id="945734"/>
    <lineage>
        <taxon>Bacteria</taxon>
        <taxon>Bacillati</taxon>
        <taxon>Cyanobacteriota</taxon>
        <taxon>Cyanophyceae</taxon>
        <taxon>Pleurocapsales</taxon>
        <taxon>Hyellaceae</taxon>
        <taxon>Hyella</taxon>
    </lineage>
</organism>
<evidence type="ECO:0000256" key="1">
    <source>
        <dbReference type="SAM" id="MobiDB-lite"/>
    </source>
</evidence>
<feature type="region of interest" description="Disordered" evidence="1">
    <location>
        <begin position="89"/>
        <end position="144"/>
    </location>
</feature>
<dbReference type="EMBL" id="CAACVJ010000590">
    <property type="protein sequence ID" value="VEP17607.1"/>
    <property type="molecule type" value="Genomic_DNA"/>
</dbReference>
<dbReference type="InterPro" id="IPR047700">
    <property type="entry name" value="NrtS-like"/>
</dbReference>
<evidence type="ECO:0000313" key="2">
    <source>
        <dbReference type="EMBL" id="VEP17607.1"/>
    </source>
</evidence>
<protein>
    <submittedName>
        <fullName evidence="2">Uncharacterized protein</fullName>
    </submittedName>
</protein>
<dbReference type="RefSeq" id="WP_281291144.1">
    <property type="nucleotide sequence ID" value="NZ_LR213822.1"/>
</dbReference>
<accession>A0A563W1U5</accession>